<gene>
    <name evidence="10" type="ORF">UPYG_G00140520</name>
</gene>
<feature type="region of interest" description="Disordered" evidence="8">
    <location>
        <begin position="518"/>
        <end position="722"/>
    </location>
</feature>
<dbReference type="Gene3D" id="2.30.29.30">
    <property type="entry name" value="Pleckstrin-homology domain (PH domain)/Phosphotyrosine-binding domain (PTB)"/>
    <property type="match status" value="2"/>
</dbReference>
<feature type="coiled-coil region" evidence="7">
    <location>
        <begin position="2176"/>
        <end position="2245"/>
    </location>
</feature>
<feature type="region of interest" description="Disordered" evidence="8">
    <location>
        <begin position="1999"/>
        <end position="2031"/>
    </location>
</feature>
<sequence>MSSKDNSCRKFQANIFNKSKCQNCFKPRESHLLSDEDLNQANPIYGGWLLLAPEGTNFDNPLQRSRKWQRRFFILYEHGLLRYALDELPSTLPQGTINMNQCSDVIDGESKTGQKNSLCILTPDKEHFIRAECREIINGWQEALAVYPRTNKQNQKKKRKVEPPNSQEPGPAKVTVTSKSSGGSIPCLPSSIANAERVPASRSTLWQEERWSRASTIPCSRSTSCLSQLTQSHPGSSVTRQDGSSMNGGRKVRVESGYFSLEKTKPPDPNTQPPQPPQHLPLTSSASLGVLHHRRSQVIERFESVDGEAEEHMDTSVPLVPPPSTVSTQRPGRSERRSLPYKQDMSLDAARERSFPDVSCSSTTSLRRAKSLDRRVTESSMTPDLLNFKKGWMTKLYEDGMWKKHWFVLTDQSLRYYRDSIAEEAADMDGEIDLSNCYDVTEFPVQRNYGFQILSKEGACTLSAMTSGIRRNWIQAITKNVRPTIAPPDVTRKNISLKLSVLKHSSLPEEKARARVVLHPSPQPSPDPSPSSESPRVEVRSVQTQRTGAHAPSSVTVPPSEPRKSRVRERRREGRSKTYDWSEFRPGEVEEPKRDRASETVEPCSASSLSTSASSSTSSLASSPVSTTSSPPTSSSISAPPPSQSTTTAPREEMDLEGPRRPEDQQQLLKQNTQSPSTVSATGTTPQYAAGAELRTTEESRGPGTMEVDQSNPGVEGNGGRAPDVQVEIEQRWHQVETTPLREEKQVPITTTDACPTERLPPQELAALLDKELGQTQKELARLQEQNHLLQKQLEDARGREHSAREGYVLQSGNSSPSSPQTTPWQRLHKLNQDLQKELETQRCKHDLAQNQVQTLRKSYNEAQDAIGRHEADIQGLQAKLNSAMAEILASEQAVTRMRNELKLEQERSREQEEEWGRSDATLRAQLRDSEDRLRDVEASLLERSQALRHLEHQQALQRDHLREVHRLQERLAEVMGHLSAMEQGQALKEERLRTEQSCLQESHERERQSLARRLAEAEGGRAELEKRLQEAEKQVEALLREMHDSGGDEVREEVMRLQEDLAHSVDLVETLKESICRLEEEKSKLTCRCQELVNQISEADREVTKLRSRLETEEADYYTLEHSYENVSEEFQKISSVLREKEEEIQQTRETYEQLVDRKEKDLNEALIKMAALGNSLEETEQRLQVREELLCQMGQGLRGQPCSAEKDLQAKLAVAEDRIAELEHQLNALQLSYADHRMERQRAQDGAVHTLQTTKEQEQSSSISLSTSAEPSQTFEIGFKLKSSPDCDESHAKRQRIRFSSIQCQKYIQSDDLETSNTDNTFSDISHKISEETSQDFHHSMETSSSDITFQYSSDPEKFISIITCLETKLLATEEKLRDLTQKLEEQHVDQQEGLVQGQGSCVGTDTEPHELSPMLCQEEAPSSALLGPGSEIAAAKNQYAKALVFVESSREKIKSILSSHCQGSADLQLQMLSEIENDLVCATLYIRQNEKTWEGHSSEIRPSEAHETNKSKDLDEETIKLFAKTLSFEAVVLNKMAFLIQNPDSEILQGLIEICQETERIKTCDSDCVAIIYADVLTRKLMLESVFWSELEKTESCSKLMQKESSDIVKSTVDSISIEPDATIIYNTCFKSELTYSLQSLKHFYEEKLKILKMELDQAHENLHKRESALKVIIQASQRPDLIQVVQEVNNDFGFSEGESLDDIGPPELAPYMKKIQMDEAKDMAEKILDRNLAGDETSCGVTSAESLQTGSKILAAELERQAAVLDRLSHAIESVDHSGLANVIQAHSRYQTAHNLIGSSLCLREALIQAQVAYVACRLRADHERDIVRYKQTSQNMDILVQEHACSIDAIRERYDASLQEECQGFTSTVASLQEENQTLRGEVGQRVDQLAQQQERLAILEEHFLREIEELRQRHQLELSQAEQGRASTELALMETTADSQRKLEVLLVDMDTMEERHERHLRRLDEKFQGQIRELKLAQQEEIQRLHAHYMKTVQEQEDSGSKEDSSSESGHSQSPPPEEVTVTSEQAWPMEEEEQGQGDEDQARAKTDPMMVLKDRIQELETQMDTMRDELETKHLEGDVASLREKYQRDLESLKATCERGFTAMEETHHKVIEDLQRQHQREVSKLLEERERLLAEETAATIAAIEAMKNAHREEMEKNQRSQISGLSTDIDELHEQYQEELQSIQRELEVLSEQYSQKCLENAHLAQALEAERQALRQCQRENQELNAHNQELNNRLTVEITRMRSCYSGETALSPLTQGKDLYELEVLLRIKESEIQYLKQEIHSLKDELQSALRDKKYATDKYKAIYTELSIVKAKADCDITKLTEKLLVATEALGERNVDGSTTSGYDIMKSKSNPDFLKKERSTLSKQMRGMRSKSITEQVVWDS</sequence>
<feature type="region of interest" description="Disordered" evidence="8">
    <location>
        <begin position="798"/>
        <end position="824"/>
    </location>
</feature>
<feature type="coiled-coil region" evidence="7">
    <location>
        <begin position="1365"/>
        <end position="1392"/>
    </location>
</feature>
<feature type="coiled-coil region" evidence="7">
    <location>
        <begin position="2057"/>
        <end position="2084"/>
    </location>
</feature>
<feature type="coiled-coil region" evidence="7">
    <location>
        <begin position="2279"/>
        <end position="2306"/>
    </location>
</feature>
<dbReference type="EMBL" id="JAGEUA010000004">
    <property type="protein sequence ID" value="KAL0984366.1"/>
    <property type="molecule type" value="Genomic_DNA"/>
</dbReference>
<keyword evidence="4 7" id="KW-0175">Coiled coil</keyword>
<dbReference type="SUPFAM" id="SSF50729">
    <property type="entry name" value="PH domain-like"/>
    <property type="match status" value="2"/>
</dbReference>
<dbReference type="Pfam" id="PF00169">
    <property type="entry name" value="PH"/>
    <property type="match status" value="2"/>
</dbReference>
<dbReference type="InterPro" id="IPR001849">
    <property type="entry name" value="PH_domain"/>
</dbReference>
<keyword evidence="11" id="KW-1185">Reference proteome</keyword>
<dbReference type="PROSITE" id="PS50003">
    <property type="entry name" value="PH_DOMAIN"/>
    <property type="match status" value="2"/>
</dbReference>
<feature type="domain" description="PH" evidence="9">
    <location>
        <begin position="386"/>
        <end position="482"/>
    </location>
</feature>
<feature type="region of interest" description="Disordered" evidence="8">
    <location>
        <begin position="2037"/>
        <end position="2056"/>
    </location>
</feature>
<evidence type="ECO:0000256" key="1">
    <source>
        <dbReference type="ARBA" id="ARBA00004245"/>
    </source>
</evidence>
<evidence type="ECO:0000259" key="9">
    <source>
        <dbReference type="PROSITE" id="PS50003"/>
    </source>
</evidence>
<evidence type="ECO:0000256" key="6">
    <source>
        <dbReference type="ARBA" id="ARBA00023212"/>
    </source>
</evidence>
<comment type="subcellular location">
    <subcellularLocation>
        <location evidence="1">Cytoplasm</location>
        <location evidence="1">Cytoskeleton</location>
    </subcellularLocation>
</comment>
<feature type="coiled-coil region" evidence="7">
    <location>
        <begin position="832"/>
        <end position="915"/>
    </location>
</feature>
<dbReference type="FunFam" id="2.30.29.30:FF:000133">
    <property type="entry name" value="myosin phosphatase Rho-interacting protein isoform X1"/>
    <property type="match status" value="1"/>
</dbReference>
<feature type="compositionally biased region" description="Basic and acidic residues" evidence="8">
    <location>
        <begin position="650"/>
        <end position="664"/>
    </location>
</feature>
<dbReference type="InterPro" id="IPR039597">
    <property type="entry name" value="M-RIP_PH"/>
</dbReference>
<accession>A0ABD0WZP1</accession>
<feature type="region of interest" description="Disordered" evidence="8">
    <location>
        <begin position="307"/>
        <end position="360"/>
    </location>
</feature>
<feature type="compositionally biased region" description="Basic and acidic residues" evidence="8">
    <location>
        <begin position="570"/>
        <end position="599"/>
    </location>
</feature>
<feature type="region of interest" description="Disordered" evidence="8">
    <location>
        <begin position="222"/>
        <end position="283"/>
    </location>
</feature>
<dbReference type="SMART" id="SM00233">
    <property type="entry name" value="PH"/>
    <property type="match status" value="2"/>
</dbReference>
<keyword evidence="5" id="KW-0009">Actin-binding</keyword>
<keyword evidence="6" id="KW-0206">Cytoskeleton</keyword>
<evidence type="ECO:0000256" key="5">
    <source>
        <dbReference type="ARBA" id="ARBA00023203"/>
    </source>
</evidence>
<feature type="coiled-coil region" evidence="7">
    <location>
        <begin position="1001"/>
        <end position="1049"/>
    </location>
</feature>
<reference evidence="10 11" key="1">
    <citation type="submission" date="2024-06" db="EMBL/GenBank/DDBJ databases">
        <authorList>
            <person name="Pan Q."/>
            <person name="Wen M."/>
            <person name="Jouanno E."/>
            <person name="Zahm M."/>
            <person name="Klopp C."/>
            <person name="Cabau C."/>
            <person name="Louis A."/>
            <person name="Berthelot C."/>
            <person name="Parey E."/>
            <person name="Roest Crollius H."/>
            <person name="Montfort J."/>
            <person name="Robinson-Rechavi M."/>
            <person name="Bouchez O."/>
            <person name="Lampietro C."/>
            <person name="Lopez Roques C."/>
            <person name="Donnadieu C."/>
            <person name="Postlethwait J."/>
            <person name="Bobe J."/>
            <person name="Verreycken H."/>
            <person name="Guiguen Y."/>
        </authorList>
    </citation>
    <scope>NUCLEOTIDE SEQUENCE [LARGE SCALE GENOMIC DNA]</scope>
    <source>
        <strain evidence="10">Up_M1</strain>
        <tissue evidence="10">Testis</tissue>
    </source>
</reference>
<evidence type="ECO:0000256" key="8">
    <source>
        <dbReference type="SAM" id="MobiDB-lite"/>
    </source>
</evidence>
<dbReference type="GO" id="GO:0003779">
    <property type="term" value="F:actin binding"/>
    <property type="evidence" value="ECO:0007669"/>
    <property type="project" value="UniProtKB-KW"/>
</dbReference>
<feature type="coiled-coil region" evidence="7">
    <location>
        <begin position="1083"/>
        <end position="1241"/>
    </location>
</feature>
<feature type="compositionally biased region" description="Polar residues" evidence="8">
    <location>
        <begin position="222"/>
        <end position="247"/>
    </location>
</feature>
<dbReference type="GO" id="GO:0015629">
    <property type="term" value="C:actin cytoskeleton"/>
    <property type="evidence" value="ECO:0007669"/>
    <property type="project" value="UniProtKB-ARBA"/>
</dbReference>
<comment type="caution">
    <text evidence="10">The sequence shown here is derived from an EMBL/GenBank/DDBJ whole genome shotgun (WGS) entry which is preliminary data.</text>
</comment>
<evidence type="ECO:0000256" key="2">
    <source>
        <dbReference type="ARBA" id="ARBA00022490"/>
    </source>
</evidence>
<feature type="compositionally biased region" description="Low complexity" evidence="8">
    <location>
        <begin position="605"/>
        <end position="649"/>
    </location>
</feature>
<feature type="compositionally biased region" description="Polar residues" evidence="8">
    <location>
        <begin position="665"/>
        <end position="687"/>
    </location>
</feature>
<evidence type="ECO:0000256" key="7">
    <source>
        <dbReference type="SAM" id="Coils"/>
    </source>
</evidence>
<evidence type="ECO:0000313" key="10">
    <source>
        <dbReference type="EMBL" id="KAL0984366.1"/>
    </source>
</evidence>
<organism evidence="10 11">
    <name type="scientific">Umbra pygmaea</name>
    <name type="common">Eastern mudminnow</name>
    <dbReference type="NCBI Taxonomy" id="75934"/>
    <lineage>
        <taxon>Eukaryota</taxon>
        <taxon>Metazoa</taxon>
        <taxon>Chordata</taxon>
        <taxon>Craniata</taxon>
        <taxon>Vertebrata</taxon>
        <taxon>Euteleostomi</taxon>
        <taxon>Actinopterygii</taxon>
        <taxon>Neopterygii</taxon>
        <taxon>Teleostei</taxon>
        <taxon>Protacanthopterygii</taxon>
        <taxon>Esociformes</taxon>
        <taxon>Umbridae</taxon>
        <taxon>Umbra</taxon>
    </lineage>
</organism>
<name>A0ABD0WZP1_UMBPY</name>
<proteinExistence type="predicted"/>
<dbReference type="PANTHER" id="PTHR17271:SF9">
    <property type="entry name" value="MYOSIN PHOSPHATASE RHO-INTERACTING PROTEIN"/>
    <property type="match status" value="1"/>
</dbReference>
<dbReference type="InterPro" id="IPR011993">
    <property type="entry name" value="PH-like_dom_sf"/>
</dbReference>
<evidence type="ECO:0000256" key="3">
    <source>
        <dbReference type="ARBA" id="ARBA00022553"/>
    </source>
</evidence>
<dbReference type="CDD" id="cd13275">
    <property type="entry name" value="PH_M-RIP"/>
    <property type="match status" value="1"/>
</dbReference>
<evidence type="ECO:0000256" key="4">
    <source>
        <dbReference type="ARBA" id="ARBA00023054"/>
    </source>
</evidence>
<feature type="compositionally biased region" description="Acidic residues" evidence="8">
    <location>
        <begin position="2037"/>
        <end position="2047"/>
    </location>
</feature>
<dbReference type="PANTHER" id="PTHR17271">
    <property type="entry name" value="PLECKSTRIN HOMOLOGY PH DOMAIN-CONTAINING PROTEIN"/>
    <property type="match status" value="1"/>
</dbReference>
<keyword evidence="3" id="KW-0597">Phosphoprotein</keyword>
<evidence type="ECO:0000313" key="11">
    <source>
        <dbReference type="Proteomes" id="UP001557470"/>
    </source>
</evidence>
<dbReference type="Proteomes" id="UP001557470">
    <property type="component" value="Unassembled WGS sequence"/>
</dbReference>
<feature type="region of interest" description="Disordered" evidence="8">
    <location>
        <begin position="148"/>
        <end position="190"/>
    </location>
</feature>
<feature type="domain" description="PH" evidence="9">
    <location>
        <begin position="42"/>
        <end position="149"/>
    </location>
</feature>
<feature type="compositionally biased region" description="Pro residues" evidence="8">
    <location>
        <begin position="267"/>
        <end position="279"/>
    </location>
</feature>
<dbReference type="InterPro" id="IPR052223">
    <property type="entry name" value="Actin_Cytoskeleton_Reg"/>
</dbReference>
<keyword evidence="2" id="KW-0963">Cytoplasm</keyword>
<dbReference type="CDD" id="cd01236">
    <property type="entry name" value="PH_RIP"/>
    <property type="match status" value="1"/>
</dbReference>
<protein>
    <recommendedName>
        <fullName evidence="9">PH domain-containing protein</fullName>
    </recommendedName>
</protein>